<dbReference type="EC" id="3.6.4.12" evidence="8"/>
<dbReference type="FunFam" id="1.10.8.60:FF:000010">
    <property type="entry name" value="RuvB-like helicase"/>
    <property type="match status" value="1"/>
</dbReference>
<organism evidence="11 12">
    <name type="scientific">Rotaria sordida</name>
    <dbReference type="NCBI Taxonomy" id="392033"/>
    <lineage>
        <taxon>Eukaryota</taxon>
        <taxon>Metazoa</taxon>
        <taxon>Spiralia</taxon>
        <taxon>Gnathifera</taxon>
        <taxon>Rotifera</taxon>
        <taxon>Eurotatoria</taxon>
        <taxon>Bdelloidea</taxon>
        <taxon>Philodinida</taxon>
        <taxon>Philodinidae</taxon>
        <taxon>Rotaria</taxon>
    </lineage>
</organism>
<evidence type="ECO:0000256" key="3">
    <source>
        <dbReference type="ARBA" id="ARBA00022741"/>
    </source>
</evidence>
<dbReference type="Gene3D" id="1.10.8.60">
    <property type="match status" value="1"/>
</dbReference>
<evidence type="ECO:0000259" key="9">
    <source>
        <dbReference type="Pfam" id="PF06068"/>
    </source>
</evidence>
<dbReference type="AlphaFoldDB" id="A0A815FID2"/>
<evidence type="ECO:0000256" key="1">
    <source>
        <dbReference type="ARBA" id="ARBA00004123"/>
    </source>
</evidence>
<feature type="domain" description="TIP49 P-loop" evidence="9">
    <location>
        <begin position="9"/>
        <end position="105"/>
    </location>
</feature>
<protein>
    <recommendedName>
        <fullName evidence="8">RuvB-like helicase</fullName>
        <ecNumber evidence="8">3.6.4.12</ecNumber>
    </recommendedName>
</protein>
<dbReference type="GO" id="GO:0005634">
    <property type="term" value="C:nucleus"/>
    <property type="evidence" value="ECO:0007669"/>
    <property type="project" value="UniProtKB-SubCell"/>
</dbReference>
<dbReference type="InterPro" id="IPR027417">
    <property type="entry name" value="P-loop_NTPase"/>
</dbReference>
<evidence type="ECO:0000256" key="8">
    <source>
        <dbReference type="RuleBase" id="RU363048"/>
    </source>
</evidence>
<gene>
    <name evidence="11" type="ORF">SEV965_LOCUS27759</name>
</gene>
<name>A0A815FID2_9BILA</name>
<dbReference type="InterPro" id="IPR041048">
    <property type="entry name" value="RuvB-like_C"/>
</dbReference>
<comment type="subcellular location">
    <subcellularLocation>
        <location evidence="1">Nucleus</location>
    </subcellularLocation>
</comment>
<keyword evidence="7 8" id="KW-0539">Nucleus</keyword>
<evidence type="ECO:0000256" key="7">
    <source>
        <dbReference type="ARBA" id="ARBA00023242"/>
    </source>
</evidence>
<keyword evidence="8" id="KW-0805">Transcription regulation</keyword>
<dbReference type="PANTHER" id="PTHR11093">
    <property type="entry name" value="RUVB-RELATED REPTIN AND PONTIN"/>
    <property type="match status" value="1"/>
</dbReference>
<proteinExistence type="inferred from homology"/>
<evidence type="ECO:0000256" key="2">
    <source>
        <dbReference type="ARBA" id="ARBA00007519"/>
    </source>
</evidence>
<feature type="domain" description="RuvB-like AAA-lid" evidence="10">
    <location>
        <begin position="112"/>
        <end position="177"/>
    </location>
</feature>
<dbReference type="GO" id="GO:0016787">
    <property type="term" value="F:hydrolase activity"/>
    <property type="evidence" value="ECO:0007669"/>
    <property type="project" value="UniProtKB-KW"/>
</dbReference>
<dbReference type="EMBL" id="CAJNOU010002537">
    <property type="protein sequence ID" value="CAF1329764.1"/>
    <property type="molecule type" value="Genomic_DNA"/>
</dbReference>
<dbReference type="Gene3D" id="2.40.50.360">
    <property type="entry name" value="RuvB-like helicase, domain II"/>
    <property type="match status" value="1"/>
</dbReference>
<keyword evidence="5 8" id="KW-0347">Helicase</keyword>
<keyword evidence="8" id="KW-0804">Transcription</keyword>
<comment type="similarity">
    <text evidence="2 8">Belongs to the RuvB family.</text>
</comment>
<dbReference type="InterPro" id="IPR042487">
    <property type="entry name" value="RuvBL1/2_DNA/RNA_bd_dom"/>
</dbReference>
<dbReference type="Gene3D" id="3.40.50.300">
    <property type="entry name" value="P-loop containing nucleotide triphosphate hydrolases"/>
    <property type="match status" value="1"/>
</dbReference>
<keyword evidence="4 8" id="KW-0378">Hydrolase</keyword>
<dbReference type="Pfam" id="PF06068">
    <property type="entry name" value="TIP49"/>
    <property type="match status" value="1"/>
</dbReference>
<dbReference type="SUPFAM" id="SSF52540">
    <property type="entry name" value="P-loop containing nucleoside triphosphate hydrolases"/>
    <property type="match status" value="1"/>
</dbReference>
<dbReference type="GO" id="GO:0005524">
    <property type="term" value="F:ATP binding"/>
    <property type="evidence" value="ECO:0007669"/>
    <property type="project" value="UniProtKB-KW"/>
</dbReference>
<comment type="catalytic activity">
    <reaction evidence="8">
        <text>ATP + H2O = ADP + phosphate + H(+)</text>
        <dbReference type="Rhea" id="RHEA:13065"/>
        <dbReference type="ChEBI" id="CHEBI:15377"/>
        <dbReference type="ChEBI" id="CHEBI:15378"/>
        <dbReference type="ChEBI" id="CHEBI:30616"/>
        <dbReference type="ChEBI" id="CHEBI:43474"/>
        <dbReference type="ChEBI" id="CHEBI:456216"/>
        <dbReference type="EC" id="3.6.4.12"/>
    </reaction>
</comment>
<evidence type="ECO:0000259" key="10">
    <source>
        <dbReference type="Pfam" id="PF17856"/>
    </source>
</evidence>
<keyword evidence="3 8" id="KW-0547">Nucleotide-binding</keyword>
<dbReference type="GO" id="GO:0003678">
    <property type="term" value="F:DNA helicase activity"/>
    <property type="evidence" value="ECO:0007669"/>
    <property type="project" value="UniProtKB-EC"/>
</dbReference>
<sequence length="194" mass="22128">MKVSNLVQNVINKLRREINKVVNKYIDQGIAELVPGVLFIDEVHMLDIECFTYLHRALESPLAPIVIFATNRGRCQIRGTDILSPHGMPLDLLDRIMIIRTLPYGMEDMIEILRIRAKVEHIDITDDSLQALSEIGNTSTLRYAVQLMTPANILARINGKDQIEKEEIDEVRDLFLDAKSSALLLKQEDAKYMK</sequence>
<evidence type="ECO:0000313" key="11">
    <source>
        <dbReference type="EMBL" id="CAF1329764.1"/>
    </source>
</evidence>
<comment type="caution">
    <text evidence="11">The sequence shown here is derived from an EMBL/GenBank/DDBJ whole genome shotgun (WGS) entry which is preliminary data.</text>
</comment>
<evidence type="ECO:0000256" key="6">
    <source>
        <dbReference type="ARBA" id="ARBA00022840"/>
    </source>
</evidence>
<dbReference type="InterPro" id="IPR027238">
    <property type="entry name" value="RuvB-like"/>
</dbReference>
<evidence type="ECO:0000313" key="12">
    <source>
        <dbReference type="Proteomes" id="UP000663889"/>
    </source>
</evidence>
<keyword evidence="6 8" id="KW-0067">ATP-binding</keyword>
<dbReference type="InterPro" id="IPR010339">
    <property type="entry name" value="TIP49_P-loop"/>
</dbReference>
<dbReference type="Pfam" id="PF17856">
    <property type="entry name" value="TIP49_C"/>
    <property type="match status" value="1"/>
</dbReference>
<reference evidence="11" key="1">
    <citation type="submission" date="2021-02" db="EMBL/GenBank/DDBJ databases">
        <authorList>
            <person name="Nowell W R."/>
        </authorList>
    </citation>
    <scope>NUCLEOTIDE SEQUENCE</scope>
</reference>
<evidence type="ECO:0000256" key="5">
    <source>
        <dbReference type="ARBA" id="ARBA00022806"/>
    </source>
</evidence>
<dbReference type="Proteomes" id="UP000663889">
    <property type="component" value="Unassembled WGS sequence"/>
</dbReference>
<evidence type="ECO:0000256" key="4">
    <source>
        <dbReference type="ARBA" id="ARBA00022801"/>
    </source>
</evidence>
<accession>A0A815FID2</accession>